<organism evidence="1 2">
    <name type="scientific">Gossypium arboreum</name>
    <name type="common">Tree cotton</name>
    <name type="synonym">Gossypium nanking</name>
    <dbReference type="NCBI Taxonomy" id="29729"/>
    <lineage>
        <taxon>Eukaryota</taxon>
        <taxon>Viridiplantae</taxon>
        <taxon>Streptophyta</taxon>
        <taxon>Embryophyta</taxon>
        <taxon>Tracheophyta</taxon>
        <taxon>Spermatophyta</taxon>
        <taxon>Magnoliopsida</taxon>
        <taxon>eudicotyledons</taxon>
        <taxon>Gunneridae</taxon>
        <taxon>Pentapetalae</taxon>
        <taxon>rosids</taxon>
        <taxon>malvids</taxon>
        <taxon>Malvales</taxon>
        <taxon>Malvaceae</taxon>
        <taxon>Malvoideae</taxon>
        <taxon>Gossypium</taxon>
    </lineage>
</organism>
<sequence>MGKIPSCGRNGKNSHFRIRVLTSQLGNRKRSEARSHYPYTILA</sequence>
<reference evidence="2" key="1">
    <citation type="submission" date="2014-09" db="EMBL/GenBank/DDBJ databases">
        <authorList>
            <person name="Mudge J."/>
            <person name="Ramaraj T."/>
            <person name="Lindquist I.E."/>
            <person name="Bharti A.K."/>
            <person name="Sundararajan A."/>
            <person name="Cameron C.T."/>
            <person name="Woodward J.E."/>
            <person name="May G.D."/>
            <person name="Brubaker C."/>
            <person name="Broadhvest J."/>
            <person name="Wilkins T.A."/>
        </authorList>
    </citation>
    <scope>NUCLEOTIDE SEQUENCE</scope>
    <source>
        <strain evidence="2">cv. AKA8401</strain>
    </source>
</reference>
<protein>
    <submittedName>
        <fullName evidence="1">Uncharacterized protein</fullName>
    </submittedName>
</protein>
<accession>A0A0B0PMN6</accession>
<evidence type="ECO:0000313" key="2">
    <source>
        <dbReference type="Proteomes" id="UP000032142"/>
    </source>
</evidence>
<dbReference type="Proteomes" id="UP000032142">
    <property type="component" value="Unassembled WGS sequence"/>
</dbReference>
<gene>
    <name evidence="1" type="ORF">F383_32541</name>
</gene>
<dbReference type="EMBL" id="KN433395">
    <property type="protein sequence ID" value="KHG25694.1"/>
    <property type="molecule type" value="Genomic_DNA"/>
</dbReference>
<dbReference type="AlphaFoldDB" id="A0A0B0PMN6"/>
<keyword evidence="2" id="KW-1185">Reference proteome</keyword>
<proteinExistence type="predicted"/>
<name>A0A0B0PMN6_GOSAR</name>
<evidence type="ECO:0000313" key="1">
    <source>
        <dbReference type="EMBL" id="KHG25694.1"/>
    </source>
</evidence>